<reference evidence="2" key="1">
    <citation type="submission" date="2020-08" db="EMBL/GenBank/DDBJ databases">
        <title>Genomic Encyclopedia of Type Strains, Phase IV (KMG-IV): sequencing the most valuable type-strain genomes for metagenomic binning, comparative biology and taxonomic classification.</title>
        <authorList>
            <person name="Goeker M."/>
        </authorList>
    </citation>
    <scope>NUCLEOTIDE SEQUENCE [LARGE SCALE GENOMIC DNA]</scope>
    <source>
        <strain evidence="2">DSM 105720</strain>
    </source>
</reference>
<comment type="caution">
    <text evidence="2">The sequence shown here is derived from an EMBL/GenBank/DDBJ whole genome shotgun (WGS) entry which is preliminary data.</text>
</comment>
<accession>A0A840CWS7</accession>
<proteinExistence type="predicted"/>
<gene>
    <name evidence="2" type="ORF">GGR06_000784</name>
</gene>
<dbReference type="Gene3D" id="2.40.160.60">
    <property type="entry name" value="Outer membrane protein transport protein (OMPP1/FadL/TodX)"/>
    <property type="match status" value="1"/>
</dbReference>
<evidence type="ECO:0000313" key="3">
    <source>
        <dbReference type="Proteomes" id="UP000560658"/>
    </source>
</evidence>
<evidence type="ECO:0000313" key="2">
    <source>
        <dbReference type="EMBL" id="MBB4043019.1"/>
    </source>
</evidence>
<dbReference type="RefSeq" id="WP_044160974.1">
    <property type="nucleotide sequence ID" value="NZ_JACIER010000002.1"/>
</dbReference>
<dbReference type="EMBL" id="JACIER010000002">
    <property type="protein sequence ID" value="MBB4043019.1"/>
    <property type="molecule type" value="Genomic_DNA"/>
</dbReference>
<dbReference type="Proteomes" id="UP000560658">
    <property type="component" value="Unassembled WGS sequence"/>
</dbReference>
<feature type="chain" id="PRO_5032762694" description="TonB-dependent receptor" evidence="1">
    <location>
        <begin position="23"/>
        <end position="534"/>
    </location>
</feature>
<protein>
    <recommendedName>
        <fullName evidence="4">TonB-dependent receptor</fullName>
    </recommendedName>
</protein>
<dbReference type="SUPFAM" id="SSF56935">
    <property type="entry name" value="Porins"/>
    <property type="match status" value="1"/>
</dbReference>
<evidence type="ECO:0000256" key="1">
    <source>
        <dbReference type="SAM" id="SignalP"/>
    </source>
</evidence>
<keyword evidence="1" id="KW-0732">Signal</keyword>
<evidence type="ECO:0008006" key="4">
    <source>
        <dbReference type="Google" id="ProtNLM"/>
    </source>
</evidence>
<sequence>MKKIINIAVLAFGMIASTTAQTIYDGVKFTQKDLNGTARFVGMGGAMGALGGDVSTMGVNPAGIGIYRSNDVMTTFGFSAYGSESNYGGQKLNIDKSRMSFDNIGFVFSSKIGNQTTLRYLNFGFNYTRSKSFDKYMSMEGMMNLGANGAILSQTNQMAAQANDMIKSSGDFIHKLADDNVNLFTDSKVGWLAATGWNSYLYDRDLDKNNYTGFLPQPYSWFNSREKGGINQYDFNVSFNLNDRVYLGLTVGAYDVNYSKYSTYGEDFGDYESGGKNYGNVGYEMSTENKIEGSGVDFKFGAIVRPFEDSPFRLGVAIHTPTYYNLTMKTNVRAVSNIYSPDNDQVNKHIVDSYDFTNNYDYGYDLRFRTPWKYNFSLGYTAGSSFAIGAEYEYQDYSGMHFSFSNGDEMNWENSTAKEMLKGVSTFRVGAEFKVVPEFALRLGYNYSSTAFKDNAYKDLSPNSINTDTDFANAKSQSNYTLGIGYRISSFYADLAYLYSTYDDDFYAFNDAALNRTKVTNTRSKVLLTLGLRF</sequence>
<organism evidence="2 3">
    <name type="scientific">Bacteroides reticulotermitis</name>
    <dbReference type="NCBI Taxonomy" id="1133319"/>
    <lineage>
        <taxon>Bacteria</taxon>
        <taxon>Pseudomonadati</taxon>
        <taxon>Bacteroidota</taxon>
        <taxon>Bacteroidia</taxon>
        <taxon>Bacteroidales</taxon>
        <taxon>Bacteroidaceae</taxon>
        <taxon>Bacteroides</taxon>
    </lineage>
</organism>
<name>A0A840CWS7_9BACE</name>
<dbReference type="AlphaFoldDB" id="A0A840CWS7"/>
<keyword evidence="3" id="KW-1185">Reference proteome</keyword>
<feature type="signal peptide" evidence="1">
    <location>
        <begin position="1"/>
        <end position="22"/>
    </location>
</feature>